<keyword evidence="1" id="KW-0732">Signal</keyword>
<feature type="chain" id="PRO_5016158971" description="DUF4440 domain-containing protein" evidence="1">
    <location>
        <begin position="20"/>
        <end position="139"/>
    </location>
</feature>
<evidence type="ECO:0000313" key="3">
    <source>
        <dbReference type="Proteomes" id="UP000249046"/>
    </source>
</evidence>
<dbReference type="AlphaFoldDB" id="A0A2W5KHD1"/>
<organism evidence="2 3">
    <name type="scientific">Rhodanobacter denitrificans</name>
    <dbReference type="NCBI Taxonomy" id="666685"/>
    <lineage>
        <taxon>Bacteria</taxon>
        <taxon>Pseudomonadati</taxon>
        <taxon>Pseudomonadota</taxon>
        <taxon>Gammaproteobacteria</taxon>
        <taxon>Lysobacterales</taxon>
        <taxon>Rhodanobacteraceae</taxon>
        <taxon>Rhodanobacter</taxon>
    </lineage>
</organism>
<gene>
    <name evidence="2" type="ORF">DI564_09390</name>
</gene>
<evidence type="ECO:0008006" key="4">
    <source>
        <dbReference type="Google" id="ProtNLM"/>
    </source>
</evidence>
<dbReference type="Proteomes" id="UP000249046">
    <property type="component" value="Unassembled WGS sequence"/>
</dbReference>
<reference evidence="2 3" key="1">
    <citation type="submission" date="2017-08" db="EMBL/GenBank/DDBJ databases">
        <title>Infants hospitalized years apart are colonized by the same room-sourced microbial strains.</title>
        <authorList>
            <person name="Brooks B."/>
            <person name="Olm M.R."/>
            <person name="Firek B.A."/>
            <person name="Baker R."/>
            <person name="Thomas B.C."/>
            <person name="Morowitz M.J."/>
            <person name="Banfield J.F."/>
        </authorList>
    </citation>
    <scope>NUCLEOTIDE SEQUENCE [LARGE SCALE GENOMIC DNA]</scope>
    <source>
        <strain evidence="2">S2_005_003_R2_42</strain>
    </source>
</reference>
<evidence type="ECO:0000256" key="1">
    <source>
        <dbReference type="SAM" id="SignalP"/>
    </source>
</evidence>
<dbReference type="EMBL" id="QFPO01000007">
    <property type="protein sequence ID" value="PZQ14868.1"/>
    <property type="molecule type" value="Genomic_DNA"/>
</dbReference>
<evidence type="ECO:0000313" key="2">
    <source>
        <dbReference type="EMBL" id="PZQ14868.1"/>
    </source>
</evidence>
<comment type="caution">
    <text evidence="2">The sequence shown here is derived from an EMBL/GenBank/DDBJ whole genome shotgun (WGS) entry which is preliminary data.</text>
</comment>
<protein>
    <recommendedName>
        <fullName evidence="4">DUF4440 domain-containing protein</fullName>
    </recommendedName>
</protein>
<accession>A0A2W5KHD1</accession>
<proteinExistence type="predicted"/>
<name>A0A2W5KHD1_9GAMM</name>
<sequence>MRWMLAAVLAPMLLLAGCANDPTRGKERALRDTLRSYASTLRWGDIAQAQIFLDPAYLEQHPLSETDLARYRQVQVSQYSEHPAVPIGDTEVHQTVEIGLINVHTQNMRTIVDRQVWRYDARQKRWWLMSGLPDITRRD</sequence>
<dbReference type="PROSITE" id="PS51257">
    <property type="entry name" value="PROKAR_LIPOPROTEIN"/>
    <property type="match status" value="1"/>
</dbReference>
<feature type="signal peptide" evidence="1">
    <location>
        <begin position="1"/>
        <end position="19"/>
    </location>
</feature>